<dbReference type="Pfam" id="PF13585">
    <property type="entry name" value="CHU_C"/>
    <property type="match status" value="1"/>
</dbReference>
<name>A0AAP2GR53_9BACT</name>
<accession>A0AAP2GR53</accession>
<sequence length="367" mass="40280">MRPEYEQFEQIERYLNGQLSAPELSAFESRLQADPLFSQEVKQHRAVHDLIIDQGLLELKAKMKAYDAGYADNPGAWQIVSTIALVVSLSAVGFLNPGKLQTEPVNGPAIVITTPDDHKTEPVVTSRPGTLKTSAVTRPLFEPAPENRIDTITLKLDTVSTTPPLRIASRDTILAPRILPRLSAPSTPSRVTMPRLVPCALTTAALKINVTESCNTLATGVITIDKASATEGTPPLEFSIDGKNYRQAYTFTDLYPGIYYLTARDAHGCVSNEAQEITVGEKDCREHEYSFYPDKGEVWKLPVTATTSGKIEIYNRNGSLVYTSLITNGHPSQWDGTINGQALPMGSYSFVLVTEGRIMSGYVTLFR</sequence>
<protein>
    <submittedName>
        <fullName evidence="1">Gliding motility-associated C-terminal domain-containing protein</fullName>
    </submittedName>
</protein>
<keyword evidence="2" id="KW-1185">Reference proteome</keyword>
<organism evidence="1 2">
    <name type="scientific">Chryseosolibacter histidini</name>
    <dbReference type="NCBI Taxonomy" id="2782349"/>
    <lineage>
        <taxon>Bacteria</taxon>
        <taxon>Pseudomonadati</taxon>
        <taxon>Bacteroidota</taxon>
        <taxon>Cytophagia</taxon>
        <taxon>Cytophagales</taxon>
        <taxon>Chryseotaleaceae</taxon>
        <taxon>Chryseosolibacter</taxon>
    </lineage>
</organism>
<dbReference type="AlphaFoldDB" id="A0AAP2GR53"/>
<gene>
    <name evidence="1" type="ORF">KK083_20135</name>
</gene>
<evidence type="ECO:0000313" key="2">
    <source>
        <dbReference type="Proteomes" id="UP001319200"/>
    </source>
</evidence>
<dbReference type="RefSeq" id="WP_254166969.1">
    <property type="nucleotide sequence ID" value="NZ_JAHESF010000022.1"/>
</dbReference>
<comment type="caution">
    <text evidence="1">The sequence shown here is derived from an EMBL/GenBank/DDBJ whole genome shotgun (WGS) entry which is preliminary data.</text>
</comment>
<evidence type="ECO:0000313" key="1">
    <source>
        <dbReference type="EMBL" id="MBT1699217.1"/>
    </source>
</evidence>
<dbReference type="Proteomes" id="UP001319200">
    <property type="component" value="Unassembled WGS sequence"/>
</dbReference>
<reference evidence="1 2" key="1">
    <citation type="submission" date="2021-05" db="EMBL/GenBank/DDBJ databases">
        <title>A Polyphasic approach of four new species of the genus Ohtaekwangia: Ohtaekwangia histidinii sp. nov., Ohtaekwangia cretensis sp. nov., Ohtaekwangia indiensis sp. nov., Ohtaekwangia reichenbachii sp. nov. from diverse environment.</title>
        <authorList>
            <person name="Octaviana S."/>
        </authorList>
    </citation>
    <scope>NUCLEOTIDE SEQUENCE [LARGE SCALE GENOMIC DNA]</scope>
    <source>
        <strain evidence="1 2">PWU4</strain>
    </source>
</reference>
<dbReference type="EMBL" id="JAHESF010000022">
    <property type="protein sequence ID" value="MBT1699217.1"/>
    <property type="molecule type" value="Genomic_DNA"/>
</dbReference>
<proteinExistence type="predicted"/>